<keyword evidence="3" id="KW-1185">Reference proteome</keyword>
<accession>A0AAV5M3D3</accession>
<proteinExistence type="predicted"/>
<feature type="region of interest" description="Disordered" evidence="1">
    <location>
        <begin position="90"/>
        <end position="145"/>
    </location>
</feature>
<comment type="caution">
    <text evidence="2">The sequence shown here is derived from an EMBL/GenBank/DDBJ whole genome shotgun (WGS) entry which is preliminary data.</text>
</comment>
<protein>
    <submittedName>
        <fullName evidence="2">Uncharacterized protein</fullName>
    </submittedName>
</protein>
<gene>
    <name evidence="2" type="ORF">SLEP1_g51037</name>
</gene>
<evidence type="ECO:0000313" key="2">
    <source>
        <dbReference type="EMBL" id="GKV43784.1"/>
    </source>
</evidence>
<evidence type="ECO:0000256" key="1">
    <source>
        <dbReference type="SAM" id="MobiDB-lite"/>
    </source>
</evidence>
<dbReference type="Proteomes" id="UP001054252">
    <property type="component" value="Unassembled WGS sequence"/>
</dbReference>
<sequence length="145" mass="15794">MRGGADSIGYASYTIDPESQRDSTLQSQVHLYGQHPVSSTQANYQAGNRGYSQIGSLSSTYGRFGCLADSSFLTNTSAMQQYAPRLDELNPTRIGTLGSEPPMVSGNSFYTSRPPQPGYRDNSMGYPPGPYQSFPHNHSAGWLNE</sequence>
<name>A0AAV5M3D3_9ROSI</name>
<organism evidence="2 3">
    <name type="scientific">Rubroshorea leprosula</name>
    <dbReference type="NCBI Taxonomy" id="152421"/>
    <lineage>
        <taxon>Eukaryota</taxon>
        <taxon>Viridiplantae</taxon>
        <taxon>Streptophyta</taxon>
        <taxon>Embryophyta</taxon>
        <taxon>Tracheophyta</taxon>
        <taxon>Spermatophyta</taxon>
        <taxon>Magnoliopsida</taxon>
        <taxon>eudicotyledons</taxon>
        <taxon>Gunneridae</taxon>
        <taxon>Pentapetalae</taxon>
        <taxon>rosids</taxon>
        <taxon>malvids</taxon>
        <taxon>Malvales</taxon>
        <taxon>Dipterocarpaceae</taxon>
        <taxon>Rubroshorea</taxon>
    </lineage>
</organism>
<evidence type="ECO:0000313" key="3">
    <source>
        <dbReference type="Proteomes" id="UP001054252"/>
    </source>
</evidence>
<feature type="region of interest" description="Disordered" evidence="1">
    <location>
        <begin position="1"/>
        <end position="23"/>
    </location>
</feature>
<dbReference type="AlphaFoldDB" id="A0AAV5M3D3"/>
<dbReference type="EMBL" id="BPVZ01000173">
    <property type="protein sequence ID" value="GKV43784.1"/>
    <property type="molecule type" value="Genomic_DNA"/>
</dbReference>
<reference evidence="2 3" key="1">
    <citation type="journal article" date="2021" name="Commun. Biol.">
        <title>The genome of Shorea leprosula (Dipterocarpaceae) highlights the ecological relevance of drought in aseasonal tropical rainforests.</title>
        <authorList>
            <person name="Ng K.K.S."/>
            <person name="Kobayashi M.J."/>
            <person name="Fawcett J.A."/>
            <person name="Hatakeyama M."/>
            <person name="Paape T."/>
            <person name="Ng C.H."/>
            <person name="Ang C.C."/>
            <person name="Tnah L.H."/>
            <person name="Lee C.T."/>
            <person name="Nishiyama T."/>
            <person name="Sese J."/>
            <person name="O'Brien M.J."/>
            <person name="Copetti D."/>
            <person name="Mohd Noor M.I."/>
            <person name="Ong R.C."/>
            <person name="Putra M."/>
            <person name="Sireger I.Z."/>
            <person name="Indrioko S."/>
            <person name="Kosugi Y."/>
            <person name="Izuno A."/>
            <person name="Isagi Y."/>
            <person name="Lee S.L."/>
            <person name="Shimizu K.K."/>
        </authorList>
    </citation>
    <scope>NUCLEOTIDE SEQUENCE [LARGE SCALE GENOMIC DNA]</scope>
    <source>
        <strain evidence="2">214</strain>
    </source>
</reference>